<keyword evidence="2" id="KW-0812">Transmembrane</keyword>
<dbReference type="EMBL" id="PDJC01000001">
    <property type="protein sequence ID" value="PFG16050.1"/>
    <property type="molecule type" value="Genomic_DNA"/>
</dbReference>
<protein>
    <submittedName>
        <fullName evidence="3">Uncharacterized protein</fullName>
    </submittedName>
</protein>
<comment type="caution">
    <text evidence="3">The sequence shown here is derived from an EMBL/GenBank/DDBJ whole genome shotgun (WGS) entry which is preliminary data.</text>
</comment>
<dbReference type="Proteomes" id="UP000226079">
    <property type="component" value="Unassembled WGS sequence"/>
</dbReference>
<sequence>MQTQGDGAKKWLRGGSVFAAGALAMAVISNAANVVTLVGWSTGKSLPDMLPSASAGIPEQGSQASDDSYKGGWGPERETFTMGNPATYVALNSITDNPNWGDERNFVALRGSDRNIFSADEVTACPGDTVEVTTYLQNDAADNLDQLDIQGLRMRMALFDGATRSAPAYVAVTLDAKNIKEIWDGAAVVCKEHKVKLTLVNGSGRIHSCCSPQDGIGLPELASGEWQSLGYKATDGSLPLGKEKGTYTSIIRVVFELAVSEED</sequence>
<evidence type="ECO:0000256" key="2">
    <source>
        <dbReference type="SAM" id="Phobius"/>
    </source>
</evidence>
<organism evidence="3 4">
    <name type="scientific">Propionicimonas paludicola</name>
    <dbReference type="NCBI Taxonomy" id="185243"/>
    <lineage>
        <taxon>Bacteria</taxon>
        <taxon>Bacillati</taxon>
        <taxon>Actinomycetota</taxon>
        <taxon>Actinomycetes</taxon>
        <taxon>Propionibacteriales</taxon>
        <taxon>Nocardioidaceae</taxon>
        <taxon>Propionicimonas</taxon>
    </lineage>
</organism>
<feature type="transmembrane region" description="Helical" evidence="2">
    <location>
        <begin position="17"/>
        <end position="40"/>
    </location>
</feature>
<proteinExistence type="predicted"/>
<dbReference type="OrthoDB" id="3682732at2"/>
<dbReference type="RefSeq" id="WP_098459627.1">
    <property type="nucleotide sequence ID" value="NZ_PDJC01000001.1"/>
</dbReference>
<evidence type="ECO:0000313" key="4">
    <source>
        <dbReference type="Proteomes" id="UP000226079"/>
    </source>
</evidence>
<feature type="region of interest" description="Disordered" evidence="1">
    <location>
        <begin position="51"/>
        <end position="70"/>
    </location>
</feature>
<evidence type="ECO:0000256" key="1">
    <source>
        <dbReference type="SAM" id="MobiDB-lite"/>
    </source>
</evidence>
<keyword evidence="4" id="KW-1185">Reference proteome</keyword>
<gene>
    <name evidence="3" type="ORF">ATK74_0579</name>
</gene>
<evidence type="ECO:0000313" key="3">
    <source>
        <dbReference type="EMBL" id="PFG16050.1"/>
    </source>
</evidence>
<keyword evidence="2" id="KW-1133">Transmembrane helix</keyword>
<dbReference type="AlphaFoldDB" id="A0A2A9CQX3"/>
<keyword evidence="2" id="KW-0472">Membrane</keyword>
<accession>A0A2A9CQX3</accession>
<reference evidence="3 4" key="1">
    <citation type="submission" date="2017-10" db="EMBL/GenBank/DDBJ databases">
        <title>Sequencing the genomes of 1000 actinobacteria strains.</title>
        <authorList>
            <person name="Klenk H.-P."/>
        </authorList>
    </citation>
    <scope>NUCLEOTIDE SEQUENCE [LARGE SCALE GENOMIC DNA]</scope>
    <source>
        <strain evidence="3 4">DSM 15597</strain>
    </source>
</reference>
<name>A0A2A9CQX3_9ACTN</name>